<feature type="domain" description="UspA" evidence="2">
    <location>
        <begin position="58"/>
        <end position="100"/>
    </location>
</feature>
<evidence type="ECO:0000313" key="3">
    <source>
        <dbReference type="EMBL" id="GGN48392.1"/>
    </source>
</evidence>
<reference evidence="3 4" key="1">
    <citation type="journal article" date="2014" name="Int. J. Syst. Evol. Microbiol.">
        <title>Complete genome sequence of Corynebacterium casei LMG S-19264T (=DSM 44701T), isolated from a smear-ripened cheese.</title>
        <authorList>
            <consortium name="US DOE Joint Genome Institute (JGI-PGF)"/>
            <person name="Walter F."/>
            <person name="Albersmeier A."/>
            <person name="Kalinowski J."/>
            <person name="Ruckert C."/>
        </authorList>
    </citation>
    <scope>NUCLEOTIDE SEQUENCE [LARGE SCALE GENOMIC DNA]</scope>
    <source>
        <strain evidence="3 4">CGMCC 4.7111</strain>
    </source>
</reference>
<dbReference type="InterPro" id="IPR014729">
    <property type="entry name" value="Rossmann-like_a/b/a_fold"/>
</dbReference>
<gene>
    <name evidence="3" type="ORF">GCM10011579_000990</name>
</gene>
<dbReference type="Pfam" id="PF00582">
    <property type="entry name" value="Usp"/>
    <property type="match status" value="1"/>
</dbReference>
<dbReference type="EMBL" id="BMMM01000001">
    <property type="protein sequence ID" value="GGN48392.1"/>
    <property type="molecule type" value="Genomic_DNA"/>
</dbReference>
<dbReference type="SUPFAM" id="SSF52402">
    <property type="entry name" value="Adenine nucleotide alpha hydrolases-like"/>
    <property type="match status" value="1"/>
</dbReference>
<proteinExistence type="predicted"/>
<feature type="region of interest" description="Disordered" evidence="1">
    <location>
        <begin position="1"/>
        <end position="81"/>
    </location>
</feature>
<sequence>MRRQPTAPIAEAVKVAAPAVSHRADRPPPSTSGPSSTNTLDTTLESVPPIQEVETMPHTVTAGLDGSPKSRTAAESAAREAEMRGLRLTLVHVREPEPDRVEAPRPCHRVIGSIVGTRQAPDEVFRPPAAGCSRVVSPSRPSASADASFQDVPHGQIDARTVFEFPDGR</sequence>
<feature type="region of interest" description="Disordered" evidence="1">
    <location>
        <begin position="121"/>
        <end position="169"/>
    </location>
</feature>
<keyword evidence="4" id="KW-1185">Reference proteome</keyword>
<evidence type="ECO:0000259" key="2">
    <source>
        <dbReference type="Pfam" id="PF00582"/>
    </source>
</evidence>
<evidence type="ECO:0000313" key="4">
    <source>
        <dbReference type="Proteomes" id="UP000600365"/>
    </source>
</evidence>
<accession>A0A917XQG1</accession>
<dbReference type="Gene3D" id="3.40.50.620">
    <property type="entry name" value="HUPs"/>
    <property type="match status" value="1"/>
</dbReference>
<evidence type="ECO:0000256" key="1">
    <source>
        <dbReference type="SAM" id="MobiDB-lite"/>
    </source>
</evidence>
<feature type="compositionally biased region" description="Low complexity" evidence="1">
    <location>
        <begin position="133"/>
        <end position="145"/>
    </location>
</feature>
<dbReference type="InterPro" id="IPR006016">
    <property type="entry name" value="UspA"/>
</dbReference>
<protein>
    <recommendedName>
        <fullName evidence="2">UspA domain-containing protein</fullName>
    </recommendedName>
</protein>
<name>A0A917XQG1_9ACTN</name>
<organism evidence="3 4">
    <name type="scientific">Streptomyces albiflavescens</name>
    <dbReference type="NCBI Taxonomy" id="1623582"/>
    <lineage>
        <taxon>Bacteria</taxon>
        <taxon>Bacillati</taxon>
        <taxon>Actinomycetota</taxon>
        <taxon>Actinomycetes</taxon>
        <taxon>Kitasatosporales</taxon>
        <taxon>Streptomycetaceae</taxon>
        <taxon>Streptomyces</taxon>
    </lineage>
</organism>
<comment type="caution">
    <text evidence="3">The sequence shown here is derived from an EMBL/GenBank/DDBJ whole genome shotgun (WGS) entry which is preliminary data.</text>
</comment>
<dbReference type="Proteomes" id="UP000600365">
    <property type="component" value="Unassembled WGS sequence"/>
</dbReference>
<dbReference type="AlphaFoldDB" id="A0A917XQG1"/>